<comment type="caution">
    <text evidence="1">The sequence shown here is derived from an EMBL/GenBank/DDBJ whole genome shotgun (WGS) entry which is preliminary data.</text>
</comment>
<evidence type="ECO:0000313" key="1">
    <source>
        <dbReference type="EMBL" id="OWA53824.1"/>
    </source>
</evidence>
<dbReference type="AlphaFoldDB" id="A0A9X6RMW1"/>
<proteinExistence type="predicted"/>
<sequence length="136" mass="15182">VYFAAEVEMSGEKRAAISSRRSSVPAKGKFFKKTTSVNYFIQTSRAERLTTKIRSWFRGNTVKTDAIPATVTVDILPCFERGFLNAAKVAPSGSWEWRWRVSIYCRTTSKRPPVRNLALQVTNTVTANTATSCPQG</sequence>
<organism evidence="1 2">
    <name type="scientific">Hypsibius exemplaris</name>
    <name type="common">Freshwater tardigrade</name>
    <dbReference type="NCBI Taxonomy" id="2072580"/>
    <lineage>
        <taxon>Eukaryota</taxon>
        <taxon>Metazoa</taxon>
        <taxon>Ecdysozoa</taxon>
        <taxon>Tardigrada</taxon>
        <taxon>Eutardigrada</taxon>
        <taxon>Parachela</taxon>
        <taxon>Hypsibioidea</taxon>
        <taxon>Hypsibiidae</taxon>
        <taxon>Hypsibius</taxon>
    </lineage>
</organism>
<protein>
    <submittedName>
        <fullName evidence="1">Uncharacterized protein</fullName>
    </submittedName>
</protein>
<keyword evidence="2" id="KW-1185">Reference proteome</keyword>
<dbReference type="Proteomes" id="UP000192578">
    <property type="component" value="Unassembled WGS sequence"/>
</dbReference>
<accession>A0A9X6RMW1</accession>
<evidence type="ECO:0000313" key="2">
    <source>
        <dbReference type="Proteomes" id="UP000192578"/>
    </source>
</evidence>
<name>A0A9X6RMW1_HYPEX</name>
<dbReference type="EMBL" id="MTYJ01000349">
    <property type="protein sequence ID" value="OWA53824.1"/>
    <property type="molecule type" value="Genomic_DNA"/>
</dbReference>
<reference evidence="2" key="1">
    <citation type="submission" date="2017-01" db="EMBL/GenBank/DDBJ databases">
        <title>Comparative genomics of anhydrobiosis in the tardigrade Hypsibius dujardini.</title>
        <authorList>
            <person name="Yoshida Y."/>
            <person name="Koutsovoulos G."/>
            <person name="Laetsch D."/>
            <person name="Stevens L."/>
            <person name="Kumar S."/>
            <person name="Horikawa D."/>
            <person name="Ishino K."/>
            <person name="Komine S."/>
            <person name="Tomita M."/>
            <person name="Blaxter M."/>
            <person name="Arakawa K."/>
        </authorList>
    </citation>
    <scope>NUCLEOTIDE SEQUENCE [LARGE SCALE GENOMIC DNA]</scope>
    <source>
        <strain evidence="2">Z151</strain>
    </source>
</reference>
<feature type="non-terminal residue" evidence="1">
    <location>
        <position position="1"/>
    </location>
</feature>
<gene>
    <name evidence="1" type="ORF">BV898_18246</name>
</gene>